<reference evidence="2" key="1">
    <citation type="submission" date="2021-03" db="EMBL/GenBank/DDBJ databases">
        <title>Evolutionary innovations through gain and loss of genes in the ectomycorrhizal Boletales.</title>
        <authorList>
            <person name="Wu G."/>
            <person name="Miyauchi S."/>
            <person name="Morin E."/>
            <person name="Yang Z.-L."/>
            <person name="Xu J."/>
            <person name="Martin F.M."/>
        </authorList>
    </citation>
    <scope>NUCLEOTIDE SEQUENCE</scope>
    <source>
        <strain evidence="2">BR01</strain>
    </source>
</reference>
<name>A0A8I2YCS4_9AGAM</name>
<organism evidence="2 3">
    <name type="scientific">Boletus reticuloceps</name>
    <dbReference type="NCBI Taxonomy" id="495285"/>
    <lineage>
        <taxon>Eukaryota</taxon>
        <taxon>Fungi</taxon>
        <taxon>Dikarya</taxon>
        <taxon>Basidiomycota</taxon>
        <taxon>Agaricomycotina</taxon>
        <taxon>Agaricomycetes</taxon>
        <taxon>Agaricomycetidae</taxon>
        <taxon>Boletales</taxon>
        <taxon>Boletineae</taxon>
        <taxon>Boletaceae</taxon>
        <taxon>Boletoideae</taxon>
        <taxon>Boletus</taxon>
    </lineage>
</organism>
<gene>
    <name evidence="2" type="ORF">JVT61DRAFT_14262</name>
</gene>
<accession>A0A8I2YCS4</accession>
<dbReference type="AlphaFoldDB" id="A0A8I2YCS4"/>
<feature type="region of interest" description="Disordered" evidence="1">
    <location>
        <begin position="171"/>
        <end position="234"/>
    </location>
</feature>
<evidence type="ECO:0000313" key="3">
    <source>
        <dbReference type="Proteomes" id="UP000683000"/>
    </source>
</evidence>
<evidence type="ECO:0000313" key="2">
    <source>
        <dbReference type="EMBL" id="KAG6369559.1"/>
    </source>
</evidence>
<proteinExistence type="predicted"/>
<feature type="region of interest" description="Disordered" evidence="1">
    <location>
        <begin position="338"/>
        <end position="414"/>
    </location>
</feature>
<sequence length="414" mass="45912">MLPRLRREVSLALHPAYDTISEFSQTYRQEVQGLSPRLCKILVHLDNTIEAFIRPAVELSIDDILTYHSRNFDEYLVTELLIGRHEPVIVQEFRAKYDVNIEQMTPADFDWVAYESQRIHPSFEGSKYTYDVLVVPHADLPYLWDVVAEHYARPLDHVWVSQQLNMITTKKHDDVSGIPEESSGSVGLHAQDNPHMDVDTMDGSNDETNKDAGGGIDNANSNSDGEPNSDAAYSDSSFANSVAADHEGSDSDQPLDTVETPTLDDWMQHEESHNGLEGARDVPSTMEGVDMHGVMIDDADMASAIHDEEQGHGSPQHVDEIDIPVKSVVDSDIHVQDAPGEDDIFHNTEFSKSSGIDPADPSREIDDMPDMSTNNLIVTVKGSKGRSTTASQDRSNVKRLTKSDVDELNISNSS</sequence>
<feature type="compositionally biased region" description="Polar residues" evidence="1">
    <location>
        <begin position="385"/>
        <end position="394"/>
    </location>
</feature>
<dbReference type="Proteomes" id="UP000683000">
    <property type="component" value="Unassembled WGS sequence"/>
</dbReference>
<dbReference type="EMBL" id="JAGFBS010000075">
    <property type="protein sequence ID" value="KAG6369559.1"/>
    <property type="molecule type" value="Genomic_DNA"/>
</dbReference>
<evidence type="ECO:0000256" key="1">
    <source>
        <dbReference type="SAM" id="MobiDB-lite"/>
    </source>
</evidence>
<keyword evidence="3" id="KW-1185">Reference proteome</keyword>
<comment type="caution">
    <text evidence="2">The sequence shown here is derived from an EMBL/GenBank/DDBJ whole genome shotgun (WGS) entry which is preliminary data.</text>
</comment>
<dbReference type="OrthoDB" id="2691131at2759"/>
<protein>
    <submittedName>
        <fullName evidence="2">Uncharacterized protein</fullName>
    </submittedName>
</protein>